<dbReference type="EMBL" id="BMAW01062868">
    <property type="protein sequence ID" value="GFT37704.1"/>
    <property type="molecule type" value="Genomic_DNA"/>
</dbReference>
<dbReference type="GO" id="GO:0009306">
    <property type="term" value="P:protein secretion"/>
    <property type="evidence" value="ECO:0007669"/>
    <property type="project" value="TreeGrafter"/>
</dbReference>
<dbReference type="Proteomes" id="UP000887013">
    <property type="component" value="Unassembled WGS sequence"/>
</dbReference>
<protein>
    <recommendedName>
        <fullName evidence="1">TANGO6 N-terminal domain-containing protein</fullName>
    </recommendedName>
</protein>
<comment type="caution">
    <text evidence="2">The sequence shown here is derived from an EMBL/GenBank/DDBJ whole genome shotgun (WGS) entry which is preliminary data.</text>
</comment>
<name>A0A8X6NW74_NEPPI</name>
<proteinExistence type="predicted"/>
<keyword evidence="3" id="KW-1185">Reference proteome</keyword>
<organism evidence="2 3">
    <name type="scientific">Nephila pilipes</name>
    <name type="common">Giant wood spider</name>
    <name type="synonym">Nephila maculata</name>
    <dbReference type="NCBI Taxonomy" id="299642"/>
    <lineage>
        <taxon>Eukaryota</taxon>
        <taxon>Metazoa</taxon>
        <taxon>Ecdysozoa</taxon>
        <taxon>Arthropoda</taxon>
        <taxon>Chelicerata</taxon>
        <taxon>Arachnida</taxon>
        <taxon>Araneae</taxon>
        <taxon>Araneomorphae</taxon>
        <taxon>Entelegynae</taxon>
        <taxon>Araneoidea</taxon>
        <taxon>Nephilidae</taxon>
        <taxon>Nephila</taxon>
    </lineage>
</organism>
<dbReference type="Pfam" id="PF25267">
    <property type="entry name" value="TANGO6_N"/>
    <property type="match status" value="1"/>
</dbReference>
<accession>A0A8X6NW74</accession>
<dbReference type="AlphaFoldDB" id="A0A8X6NW74"/>
<evidence type="ECO:0000313" key="3">
    <source>
        <dbReference type="Proteomes" id="UP000887013"/>
    </source>
</evidence>
<feature type="domain" description="TANGO6 N-terminal" evidence="1">
    <location>
        <begin position="7"/>
        <end position="228"/>
    </location>
</feature>
<dbReference type="InterPro" id="IPR057347">
    <property type="entry name" value="TANGO6_N"/>
</dbReference>
<gene>
    <name evidence="2" type="primary">AVEN_195457_3</name>
    <name evidence="2" type="ORF">NPIL_149721</name>
</gene>
<evidence type="ECO:0000259" key="1">
    <source>
        <dbReference type="Pfam" id="PF25267"/>
    </source>
</evidence>
<dbReference type="PANTHER" id="PTHR20959">
    <property type="entry name" value="TRANSPORT AND GOLGI ORGANIZATION PROTEIN 6 FAMILY MEMBER"/>
    <property type="match status" value="1"/>
</dbReference>
<evidence type="ECO:0000313" key="2">
    <source>
        <dbReference type="EMBL" id="GFT37704.1"/>
    </source>
</evidence>
<dbReference type="OrthoDB" id="6418325at2759"/>
<sequence length="259" mass="29195">MSSIESRVQKICNCLSTLTNEIRIEPADPSKGHNNIKDTFACELRRNVHLTFQKLESYPEVKGSVIDYIQPCFEDKCISCDYLKFLQLSLVLLRLLRFALKEESESGSKKTDVSKLPVPTALLSISQKKIVQKCLQFAIALGILPNLLRGIGIPLSKRLRHAIILEHFTSESTLYQKHIQLALCLDTLLGCLECEAMQKIIIVYHGTDILAGLLQLCHGPIKKTDETETDFVRGCSDYPLKLKMLLLYLFLGAGVREMI</sequence>
<dbReference type="InterPro" id="IPR039600">
    <property type="entry name" value="TANGO6/Rtp1"/>
</dbReference>
<reference evidence="2" key="1">
    <citation type="submission" date="2020-08" db="EMBL/GenBank/DDBJ databases">
        <title>Multicomponent nature underlies the extraordinary mechanical properties of spider dragline silk.</title>
        <authorList>
            <person name="Kono N."/>
            <person name="Nakamura H."/>
            <person name="Mori M."/>
            <person name="Yoshida Y."/>
            <person name="Ohtoshi R."/>
            <person name="Malay A.D."/>
            <person name="Moran D.A.P."/>
            <person name="Tomita M."/>
            <person name="Numata K."/>
            <person name="Arakawa K."/>
        </authorList>
    </citation>
    <scope>NUCLEOTIDE SEQUENCE</scope>
</reference>
<dbReference type="PANTHER" id="PTHR20959:SF1">
    <property type="entry name" value="TRANSPORT AND GOLGI ORGANIZATION PROTEIN 6 HOMOLOG"/>
    <property type="match status" value="1"/>
</dbReference>